<dbReference type="AlphaFoldDB" id="A0A2T3KLB5"/>
<protein>
    <submittedName>
        <fullName evidence="1">Uncharacterized protein</fullName>
    </submittedName>
</protein>
<evidence type="ECO:0000313" key="1">
    <source>
        <dbReference type="EMBL" id="PSV00481.1"/>
    </source>
</evidence>
<comment type="caution">
    <text evidence="1">The sequence shown here is derived from an EMBL/GenBank/DDBJ whole genome shotgun (WGS) entry which is preliminary data.</text>
</comment>
<gene>
    <name evidence="1" type="ORF">C9J27_04935</name>
</gene>
<dbReference type="Proteomes" id="UP000241426">
    <property type="component" value="Unassembled WGS sequence"/>
</dbReference>
<sequence length="89" mass="10444">MRKLSALELNALKEIQSSLHALQKEKERNSDNINDVIFQQINLTVDKDDEPTLKACFEFFTKVERELDDIQEKFNNIINHFEVSFDTAK</sequence>
<accession>A0A2T3KLB5</accession>
<name>A0A2T3KLB5_9GAMM</name>
<dbReference type="RefSeq" id="WP_107289111.1">
    <property type="nucleotide sequence ID" value="NZ_PYNF01000003.1"/>
</dbReference>
<proteinExistence type="predicted"/>
<dbReference type="EMBL" id="PYNF01000003">
    <property type="protein sequence ID" value="PSV00481.1"/>
    <property type="molecule type" value="Genomic_DNA"/>
</dbReference>
<evidence type="ECO:0000313" key="2">
    <source>
        <dbReference type="Proteomes" id="UP000241426"/>
    </source>
</evidence>
<organism evidence="1 2">
    <name type="scientific">Photobacterium kishitanii</name>
    <dbReference type="NCBI Taxonomy" id="318456"/>
    <lineage>
        <taxon>Bacteria</taxon>
        <taxon>Pseudomonadati</taxon>
        <taxon>Pseudomonadota</taxon>
        <taxon>Gammaproteobacteria</taxon>
        <taxon>Vibrionales</taxon>
        <taxon>Vibrionaceae</taxon>
        <taxon>Photobacterium</taxon>
    </lineage>
</organism>
<reference evidence="1 2" key="1">
    <citation type="submission" date="2018-01" db="EMBL/GenBank/DDBJ databases">
        <title>Whole genome sequencing of Histamine producing bacteria.</title>
        <authorList>
            <person name="Butler K."/>
        </authorList>
    </citation>
    <scope>NUCLEOTIDE SEQUENCE [LARGE SCALE GENOMIC DNA]</scope>
    <source>
        <strain evidence="1 2">FS-7.2</strain>
    </source>
</reference>